<evidence type="ECO:0008006" key="4">
    <source>
        <dbReference type="Google" id="ProtNLM"/>
    </source>
</evidence>
<reference evidence="2 3" key="1">
    <citation type="submission" date="2015-03" db="EMBL/GenBank/DDBJ databases">
        <authorList>
            <consortium name="Pathogen Informatics"/>
        </authorList>
    </citation>
    <scope>NUCLEOTIDE SEQUENCE [LARGE SCALE GENOMIC DNA]</scope>
    <source>
        <strain evidence="2 3">SMRU737</strain>
    </source>
</reference>
<evidence type="ECO:0000256" key="1">
    <source>
        <dbReference type="SAM" id="SignalP"/>
    </source>
</evidence>
<accession>A0A0U0CLJ8</accession>
<evidence type="ECO:0000313" key="2">
    <source>
        <dbReference type="EMBL" id="CEY56425.1"/>
    </source>
</evidence>
<organism evidence="2 3">
    <name type="scientific">Streptococcus pseudopneumoniae</name>
    <dbReference type="NCBI Taxonomy" id="257758"/>
    <lineage>
        <taxon>Bacteria</taxon>
        <taxon>Bacillati</taxon>
        <taxon>Bacillota</taxon>
        <taxon>Bacilli</taxon>
        <taxon>Lactobacillales</taxon>
        <taxon>Streptococcaceae</taxon>
        <taxon>Streptococcus</taxon>
    </lineage>
</organism>
<keyword evidence="1" id="KW-0732">Signal</keyword>
<sequence length="112" mass="12440">MLRKFKSLIFLSLASLSLISGTAAFAAQGSWFSNFQFDVNGVSGVGTSNSFNEVGHFTFRVIRADGSWIGYSNHTIGPNQSASNSYWGQPALDRQGQVIINNRYWHTPWFNS</sequence>
<gene>
    <name evidence="2" type="ORF">ERS020247_00381</name>
</gene>
<feature type="signal peptide" evidence="1">
    <location>
        <begin position="1"/>
        <end position="26"/>
    </location>
</feature>
<feature type="chain" id="PRO_5030019225" description="Bacteriocin" evidence="1">
    <location>
        <begin position="27"/>
        <end position="112"/>
    </location>
</feature>
<name>A0A0U0CLJ8_9STRE</name>
<evidence type="ECO:0000313" key="3">
    <source>
        <dbReference type="Proteomes" id="UP000048179"/>
    </source>
</evidence>
<dbReference type="AlphaFoldDB" id="A0A0U0CLJ8"/>
<dbReference type="RefSeq" id="WP_050222808.1">
    <property type="nucleotide sequence ID" value="NZ_CFGT01000002.1"/>
</dbReference>
<protein>
    <recommendedName>
        <fullName evidence="4">Bacteriocin</fullName>
    </recommendedName>
</protein>
<proteinExistence type="predicted"/>
<dbReference type="EMBL" id="CFGT01000002">
    <property type="protein sequence ID" value="CEY56425.1"/>
    <property type="molecule type" value="Genomic_DNA"/>
</dbReference>
<dbReference type="Proteomes" id="UP000048179">
    <property type="component" value="Unassembled WGS sequence"/>
</dbReference>